<sequence length="157" mass="17794">MAAVGGNASLHRIIPNPPPPTPEERRAKKINSFKLHIEDFNDPKVASQLPSAYKKSLETGLKAWEDGEAHWIDGHAYLWGPEGLIAQGTIEEIREIHRGYTSSGNRDYHADRVSRQSSENSRDLCGTYYILKYLYKYMFGIPMGFKGSQRLYSAYSI</sequence>
<feature type="region of interest" description="Disordered" evidence="1">
    <location>
        <begin position="1"/>
        <end position="25"/>
    </location>
</feature>
<organism evidence="2 3">
    <name type="scientific">Drechslerella dactyloides</name>
    <name type="common">Nematode-trapping fungus</name>
    <name type="synonym">Arthrobotrys dactyloides</name>
    <dbReference type="NCBI Taxonomy" id="74499"/>
    <lineage>
        <taxon>Eukaryota</taxon>
        <taxon>Fungi</taxon>
        <taxon>Dikarya</taxon>
        <taxon>Ascomycota</taxon>
        <taxon>Pezizomycotina</taxon>
        <taxon>Orbiliomycetes</taxon>
        <taxon>Orbiliales</taxon>
        <taxon>Orbiliaceae</taxon>
        <taxon>Drechslerella</taxon>
    </lineage>
</organism>
<keyword evidence="3" id="KW-1185">Reference proteome</keyword>
<name>A0AAD6IZF5_DREDA</name>
<comment type="caution">
    <text evidence="2">The sequence shown here is derived from an EMBL/GenBank/DDBJ whole genome shotgun (WGS) entry which is preliminary data.</text>
</comment>
<reference evidence="2" key="1">
    <citation type="submission" date="2023-01" db="EMBL/GenBank/DDBJ databases">
        <title>The chitinases involved in constricting ring structure development in the nematode-trapping fungus Drechslerella dactyloides.</title>
        <authorList>
            <person name="Wang R."/>
            <person name="Zhang L."/>
            <person name="Tang P."/>
            <person name="Li S."/>
            <person name="Liang L."/>
        </authorList>
    </citation>
    <scope>NUCLEOTIDE SEQUENCE</scope>
    <source>
        <strain evidence="2">YMF1.00031</strain>
    </source>
</reference>
<evidence type="ECO:0000313" key="3">
    <source>
        <dbReference type="Proteomes" id="UP001221413"/>
    </source>
</evidence>
<gene>
    <name evidence="2" type="ORF">Dda_3803</name>
</gene>
<evidence type="ECO:0000313" key="2">
    <source>
        <dbReference type="EMBL" id="KAJ6261137.1"/>
    </source>
</evidence>
<proteinExistence type="predicted"/>
<dbReference type="AlphaFoldDB" id="A0AAD6IZF5"/>
<protein>
    <submittedName>
        <fullName evidence="2">Uncharacterized protein</fullName>
    </submittedName>
</protein>
<dbReference type="Proteomes" id="UP001221413">
    <property type="component" value="Unassembled WGS sequence"/>
</dbReference>
<accession>A0AAD6IZF5</accession>
<evidence type="ECO:0000256" key="1">
    <source>
        <dbReference type="SAM" id="MobiDB-lite"/>
    </source>
</evidence>
<dbReference type="EMBL" id="JAQGDS010000004">
    <property type="protein sequence ID" value="KAJ6261137.1"/>
    <property type="molecule type" value="Genomic_DNA"/>
</dbReference>